<name>A0A1H9XSN6_9PSEU</name>
<organism evidence="2 3">
    <name type="scientific">Lentzea flaviverrucosa</name>
    <dbReference type="NCBI Taxonomy" id="200379"/>
    <lineage>
        <taxon>Bacteria</taxon>
        <taxon>Bacillati</taxon>
        <taxon>Actinomycetota</taxon>
        <taxon>Actinomycetes</taxon>
        <taxon>Pseudonocardiales</taxon>
        <taxon>Pseudonocardiaceae</taxon>
        <taxon>Lentzea</taxon>
    </lineage>
</organism>
<accession>A0A1H9XSN6</accession>
<reference evidence="3" key="1">
    <citation type="submission" date="2016-10" db="EMBL/GenBank/DDBJ databases">
        <authorList>
            <person name="Varghese N."/>
            <person name="Submissions S."/>
        </authorList>
    </citation>
    <scope>NUCLEOTIDE SEQUENCE [LARGE SCALE GENOMIC DNA]</scope>
    <source>
        <strain evidence="3">CGMCC 4.578</strain>
    </source>
</reference>
<dbReference type="InterPro" id="IPR002575">
    <property type="entry name" value="Aminoglycoside_PTrfase"/>
</dbReference>
<evidence type="ECO:0000313" key="2">
    <source>
        <dbReference type="EMBL" id="SES49174.1"/>
    </source>
</evidence>
<dbReference type="SUPFAM" id="SSF56112">
    <property type="entry name" value="Protein kinase-like (PK-like)"/>
    <property type="match status" value="1"/>
</dbReference>
<dbReference type="Gene3D" id="3.90.1200.10">
    <property type="match status" value="1"/>
</dbReference>
<dbReference type="InterPro" id="IPR011009">
    <property type="entry name" value="Kinase-like_dom_sf"/>
</dbReference>
<dbReference type="EMBL" id="FOFT01000017">
    <property type="protein sequence ID" value="SES49174.1"/>
    <property type="molecule type" value="Genomic_DNA"/>
</dbReference>
<dbReference type="Pfam" id="PF01636">
    <property type="entry name" value="APH"/>
    <property type="match status" value="1"/>
</dbReference>
<dbReference type="AlphaFoldDB" id="A0A1H9XSN6"/>
<feature type="domain" description="Aminoglycoside phosphotransferase" evidence="1">
    <location>
        <begin position="104"/>
        <end position="234"/>
    </location>
</feature>
<evidence type="ECO:0000313" key="3">
    <source>
        <dbReference type="Proteomes" id="UP000199028"/>
    </source>
</evidence>
<dbReference type="Proteomes" id="UP000199028">
    <property type="component" value="Unassembled WGS sequence"/>
</dbReference>
<protein>
    <recommendedName>
        <fullName evidence="1">Aminoglycoside phosphotransferase domain-containing protein</fullName>
    </recommendedName>
</protein>
<keyword evidence="3" id="KW-1185">Reference proteome</keyword>
<evidence type="ECO:0000259" key="1">
    <source>
        <dbReference type="Pfam" id="PF01636"/>
    </source>
</evidence>
<sequence length="290" mass="32632">MSEQPGHSPVLGHQGHALSSHLREADARFRVWMHENLDRAAAHFRLTVIGTPLLGCLDRSISAPVRGPDEPMWLRVVSEDRQWIEGEFWTGNLEANAFTNLSKPRVVDIFEWEHGRHQRAELMTLMPGAPCSRTDVLRHMADLPDKWWAELRRTSESIAAMPTNRVNADQALVSGRMQQQFGNAVNPVVRQWETVHGDLHWANLMGPEFALLDWETWGRGPVGTDAATLLSYSLLVPQAAERVHDTFADVLTTDAGMLAQFYVAARLLHRADRGSHPELVAPLKRHTDSL</sequence>
<gene>
    <name evidence="2" type="ORF">SAMN05216195_117100</name>
</gene>
<proteinExistence type="predicted"/>